<evidence type="ECO:0000259" key="2">
    <source>
        <dbReference type="Pfam" id="PF05050"/>
    </source>
</evidence>
<dbReference type="PANTHER" id="PTHR34203">
    <property type="entry name" value="METHYLTRANSFERASE, FKBM FAMILY PROTEIN"/>
    <property type="match status" value="1"/>
</dbReference>
<evidence type="ECO:0000256" key="1">
    <source>
        <dbReference type="SAM" id="SignalP"/>
    </source>
</evidence>
<dbReference type="Gene3D" id="3.40.50.150">
    <property type="entry name" value="Vaccinia Virus protein VP39"/>
    <property type="match status" value="1"/>
</dbReference>
<organism evidence="3 4">
    <name type="scientific">Seminavis robusta</name>
    <dbReference type="NCBI Taxonomy" id="568900"/>
    <lineage>
        <taxon>Eukaryota</taxon>
        <taxon>Sar</taxon>
        <taxon>Stramenopiles</taxon>
        <taxon>Ochrophyta</taxon>
        <taxon>Bacillariophyta</taxon>
        <taxon>Bacillariophyceae</taxon>
        <taxon>Bacillariophycidae</taxon>
        <taxon>Naviculales</taxon>
        <taxon>Naviculaceae</taxon>
        <taxon>Seminavis</taxon>
    </lineage>
</organism>
<dbReference type="Proteomes" id="UP001153069">
    <property type="component" value="Unassembled WGS sequence"/>
</dbReference>
<evidence type="ECO:0000313" key="3">
    <source>
        <dbReference type="EMBL" id="CAB9524921.1"/>
    </source>
</evidence>
<dbReference type="InterPro" id="IPR029063">
    <property type="entry name" value="SAM-dependent_MTases_sf"/>
</dbReference>
<feature type="signal peptide" evidence="1">
    <location>
        <begin position="1"/>
        <end position="23"/>
    </location>
</feature>
<keyword evidence="1" id="KW-0732">Signal</keyword>
<feature type="domain" description="Methyltransferase FkbM" evidence="2">
    <location>
        <begin position="132"/>
        <end position="315"/>
    </location>
</feature>
<dbReference type="EMBL" id="CAICTM010001602">
    <property type="protein sequence ID" value="CAB9524921.1"/>
    <property type="molecule type" value="Genomic_DNA"/>
</dbReference>
<dbReference type="AlphaFoldDB" id="A0A9N8HT30"/>
<protein>
    <submittedName>
        <fullName evidence="3">Inherit from proNOG: methyltransferase Fkbm family</fullName>
    </submittedName>
</protein>
<feature type="chain" id="PRO_5040295334" evidence="1">
    <location>
        <begin position="24"/>
        <end position="370"/>
    </location>
</feature>
<dbReference type="Pfam" id="PF05050">
    <property type="entry name" value="Methyltransf_21"/>
    <property type="match status" value="1"/>
</dbReference>
<sequence>MLGWRIVQVMLLVLLMENLRRNGHQICAPTTTTAVRTTKSFRATDDAGSSSQYTEPLSDRVPAQGIETILATSATHPPFHFFAYAKKTDMVTAHIVQTGIYEKDSTTALVDTLVCQPLQQQQDDGLPMLVLDLGANIGFHSLHMASCGARVVAFEASPDTAWLLRSSAKLNGFWRDKPSPSENTTLTIIPRGASNKVSKGRLSRHPKSPGMTSFIAQSAFELQTGDKGTALDVDIPLVRAQDVLKEIGVSPDAYQLRLVKMDVEGFELQALQGLDLQQQFPFDYLTFEFFPAMLTSAGTGPVDLLVYIWKQGYRYLEFSDKNAKNMDSYPTIPMGNTEAAVRKWGHSMVMQGDAKDGKGFHVNLLVKRVA</sequence>
<evidence type="ECO:0000313" key="4">
    <source>
        <dbReference type="Proteomes" id="UP001153069"/>
    </source>
</evidence>
<keyword evidence="3" id="KW-0489">Methyltransferase</keyword>
<reference evidence="3" key="1">
    <citation type="submission" date="2020-06" db="EMBL/GenBank/DDBJ databases">
        <authorList>
            <consortium name="Plant Systems Biology data submission"/>
        </authorList>
    </citation>
    <scope>NUCLEOTIDE SEQUENCE</scope>
    <source>
        <strain evidence="3">D6</strain>
    </source>
</reference>
<dbReference type="OrthoDB" id="5835829at2759"/>
<dbReference type="GO" id="GO:0008168">
    <property type="term" value="F:methyltransferase activity"/>
    <property type="evidence" value="ECO:0007669"/>
    <property type="project" value="UniProtKB-KW"/>
</dbReference>
<proteinExistence type="predicted"/>
<keyword evidence="4" id="KW-1185">Reference proteome</keyword>
<dbReference type="InterPro" id="IPR052514">
    <property type="entry name" value="SAM-dependent_MTase"/>
</dbReference>
<comment type="caution">
    <text evidence="3">The sequence shown here is derived from an EMBL/GenBank/DDBJ whole genome shotgun (WGS) entry which is preliminary data.</text>
</comment>
<keyword evidence="3" id="KW-0808">Transferase</keyword>
<accession>A0A9N8HT30</accession>
<gene>
    <name evidence="3" type="ORF">SEMRO_1604_G285390.1</name>
</gene>
<name>A0A9N8HT30_9STRA</name>
<dbReference type="PANTHER" id="PTHR34203:SF15">
    <property type="entry name" value="SLL1173 PROTEIN"/>
    <property type="match status" value="1"/>
</dbReference>
<dbReference type="GO" id="GO:0032259">
    <property type="term" value="P:methylation"/>
    <property type="evidence" value="ECO:0007669"/>
    <property type="project" value="UniProtKB-KW"/>
</dbReference>
<dbReference type="NCBIfam" id="TIGR01444">
    <property type="entry name" value="fkbM_fam"/>
    <property type="match status" value="1"/>
</dbReference>
<dbReference type="SUPFAM" id="SSF53335">
    <property type="entry name" value="S-adenosyl-L-methionine-dependent methyltransferases"/>
    <property type="match status" value="1"/>
</dbReference>
<dbReference type="InterPro" id="IPR006342">
    <property type="entry name" value="FkbM_mtfrase"/>
</dbReference>